<evidence type="ECO:0000313" key="2">
    <source>
        <dbReference type="Proteomes" id="UP000808337"/>
    </source>
</evidence>
<dbReference type="EMBL" id="JADKGY010000022">
    <property type="protein sequence ID" value="MBK9983682.1"/>
    <property type="molecule type" value="Genomic_DNA"/>
</dbReference>
<reference evidence="1 2" key="1">
    <citation type="submission" date="2020-10" db="EMBL/GenBank/DDBJ databases">
        <title>Connecting structure to function with the recovery of over 1000 high-quality activated sludge metagenome-assembled genomes encoding full-length rRNA genes using long-read sequencing.</title>
        <authorList>
            <person name="Singleton C.M."/>
            <person name="Petriglieri F."/>
            <person name="Kristensen J.M."/>
            <person name="Kirkegaard R.H."/>
            <person name="Michaelsen T.Y."/>
            <person name="Andersen M.H."/>
            <person name="Karst S.M."/>
            <person name="Dueholm M.S."/>
            <person name="Nielsen P.H."/>
            <person name="Albertsen M."/>
        </authorList>
    </citation>
    <scope>NUCLEOTIDE SEQUENCE [LARGE SCALE GENOMIC DNA]</scope>
    <source>
        <strain evidence="1">Ribe_18-Q3-R11-54_MAXAC.273</strain>
    </source>
</reference>
<dbReference type="Proteomes" id="UP000808337">
    <property type="component" value="Unassembled WGS sequence"/>
</dbReference>
<accession>A0A9D7XUF8</accession>
<evidence type="ECO:0000313" key="1">
    <source>
        <dbReference type="EMBL" id="MBK9983682.1"/>
    </source>
</evidence>
<protein>
    <recommendedName>
        <fullName evidence="3">Outer membrane protein beta-barrel domain-containing protein</fullName>
    </recommendedName>
</protein>
<dbReference type="AlphaFoldDB" id="A0A9D7XUF8"/>
<name>A0A9D7XUF8_9BACT</name>
<proteinExistence type="predicted"/>
<sequence length="212" mass="24476">MKILFFCVAMHCTIVVYCQTYISPTIGIDYLKMESIRESHILHLIDNGYSNNSPIYGVKIKRIISKSIFISVASNYASKKVNADSDNFASIYGIKFNYIKNNLSFNYRLPNWFIGVGFSFNMLNNIRFILNNNNTFDSFTNNLTESDLRLSVGGIFKKFDLEFYYYSGLSSVNDKRGTLFLKPLASLGMQLSYNIKVLDKQRKEKRIKCPEF</sequence>
<organism evidence="1 2">
    <name type="scientific">Candidatus Opimibacter skivensis</name>
    <dbReference type="NCBI Taxonomy" id="2982028"/>
    <lineage>
        <taxon>Bacteria</taxon>
        <taxon>Pseudomonadati</taxon>
        <taxon>Bacteroidota</taxon>
        <taxon>Saprospiria</taxon>
        <taxon>Saprospirales</taxon>
        <taxon>Saprospiraceae</taxon>
        <taxon>Candidatus Opimibacter</taxon>
    </lineage>
</organism>
<comment type="caution">
    <text evidence="1">The sequence shown here is derived from an EMBL/GenBank/DDBJ whole genome shotgun (WGS) entry which is preliminary data.</text>
</comment>
<gene>
    <name evidence="1" type="ORF">IPP15_15105</name>
</gene>
<evidence type="ECO:0008006" key="3">
    <source>
        <dbReference type="Google" id="ProtNLM"/>
    </source>
</evidence>